<dbReference type="FunFam" id="1.10.10.10:FF:000001">
    <property type="entry name" value="LysR family transcriptional regulator"/>
    <property type="match status" value="1"/>
</dbReference>
<dbReference type="Pfam" id="PF00126">
    <property type="entry name" value="HTH_1"/>
    <property type="match status" value="1"/>
</dbReference>
<keyword evidence="2" id="KW-0805">Transcription regulation</keyword>
<comment type="similarity">
    <text evidence="1">Belongs to the LysR transcriptional regulatory family.</text>
</comment>
<feature type="domain" description="HTH lysR-type" evidence="5">
    <location>
        <begin position="1"/>
        <end position="59"/>
    </location>
</feature>
<evidence type="ECO:0000313" key="6">
    <source>
        <dbReference type="EMBL" id="NMO15778.1"/>
    </source>
</evidence>
<dbReference type="PRINTS" id="PR00039">
    <property type="entry name" value="HTHLYSR"/>
</dbReference>
<dbReference type="InterPro" id="IPR058163">
    <property type="entry name" value="LysR-type_TF_proteobact-type"/>
</dbReference>
<sequence length="294" mass="33162">METLTTMSTFVRVAETRNFTRAARQLRTTASAVSKSVARLEQRLGVRLLDRTTRRVSLTQEGALYYERCVRILGEVNDAEAEISQSLTRPRGRLRVTTTTILGLRVLVPQLRRFRERFPEVQLELELEDAVVDLIAGSYDVAIRMGEPGDPRLKARRLAPIRHVLCASPDYLRKRGVPRTPSQLAEHDCIHCRLPSGRIEPWAFATAQEAAPVRVPQSLVFNHLEAVMMVAMDGMGIARVPEVAATPALASGKLVPVLREHMVEQGSVWLLWQPGRERLPRLRAFIDFVSPLFR</sequence>
<gene>
    <name evidence="6" type="ORF">HG543_13075</name>
</gene>
<dbReference type="Pfam" id="PF03466">
    <property type="entry name" value="LysR_substrate"/>
    <property type="match status" value="1"/>
</dbReference>
<dbReference type="Proteomes" id="UP000518300">
    <property type="component" value="Unassembled WGS sequence"/>
</dbReference>
<evidence type="ECO:0000256" key="2">
    <source>
        <dbReference type="ARBA" id="ARBA00023015"/>
    </source>
</evidence>
<dbReference type="Gene3D" id="1.10.10.10">
    <property type="entry name" value="Winged helix-like DNA-binding domain superfamily/Winged helix DNA-binding domain"/>
    <property type="match status" value="1"/>
</dbReference>
<protein>
    <submittedName>
        <fullName evidence="6">LysR family transcriptional regulator</fullName>
    </submittedName>
</protein>
<keyword evidence="3" id="KW-0238">DNA-binding</keyword>
<dbReference type="CDD" id="cd08422">
    <property type="entry name" value="PBP2_CrgA_like"/>
    <property type="match status" value="1"/>
</dbReference>
<dbReference type="Gene3D" id="3.40.190.290">
    <property type="match status" value="1"/>
</dbReference>
<evidence type="ECO:0000259" key="5">
    <source>
        <dbReference type="PROSITE" id="PS50931"/>
    </source>
</evidence>
<keyword evidence="7" id="KW-1185">Reference proteome</keyword>
<organism evidence="6 7">
    <name type="scientific">Pyxidicoccus fallax</name>
    <dbReference type="NCBI Taxonomy" id="394095"/>
    <lineage>
        <taxon>Bacteria</taxon>
        <taxon>Pseudomonadati</taxon>
        <taxon>Myxococcota</taxon>
        <taxon>Myxococcia</taxon>
        <taxon>Myxococcales</taxon>
        <taxon>Cystobacterineae</taxon>
        <taxon>Myxococcaceae</taxon>
        <taxon>Pyxidicoccus</taxon>
    </lineage>
</organism>
<dbReference type="PROSITE" id="PS50931">
    <property type="entry name" value="HTH_LYSR"/>
    <property type="match status" value="1"/>
</dbReference>
<evidence type="ECO:0000256" key="1">
    <source>
        <dbReference type="ARBA" id="ARBA00009437"/>
    </source>
</evidence>
<keyword evidence="4" id="KW-0804">Transcription</keyword>
<dbReference type="GO" id="GO:0003700">
    <property type="term" value="F:DNA-binding transcription factor activity"/>
    <property type="evidence" value="ECO:0007669"/>
    <property type="project" value="InterPro"/>
</dbReference>
<proteinExistence type="inferred from homology"/>
<name>A0A848LHB7_9BACT</name>
<evidence type="ECO:0000256" key="3">
    <source>
        <dbReference type="ARBA" id="ARBA00023125"/>
    </source>
</evidence>
<dbReference type="GO" id="GO:0003677">
    <property type="term" value="F:DNA binding"/>
    <property type="evidence" value="ECO:0007669"/>
    <property type="project" value="UniProtKB-KW"/>
</dbReference>
<dbReference type="PANTHER" id="PTHR30537:SF5">
    <property type="entry name" value="HTH-TYPE TRANSCRIPTIONAL ACTIVATOR TTDR-RELATED"/>
    <property type="match status" value="1"/>
</dbReference>
<dbReference type="SUPFAM" id="SSF46785">
    <property type="entry name" value="Winged helix' DNA-binding domain"/>
    <property type="match status" value="1"/>
</dbReference>
<dbReference type="EMBL" id="JABBJJ010000047">
    <property type="protein sequence ID" value="NMO15778.1"/>
    <property type="molecule type" value="Genomic_DNA"/>
</dbReference>
<dbReference type="AlphaFoldDB" id="A0A848LHB7"/>
<evidence type="ECO:0000313" key="7">
    <source>
        <dbReference type="Proteomes" id="UP000518300"/>
    </source>
</evidence>
<dbReference type="InterPro" id="IPR005119">
    <property type="entry name" value="LysR_subst-bd"/>
</dbReference>
<dbReference type="InterPro" id="IPR036390">
    <property type="entry name" value="WH_DNA-bd_sf"/>
</dbReference>
<dbReference type="PANTHER" id="PTHR30537">
    <property type="entry name" value="HTH-TYPE TRANSCRIPTIONAL REGULATOR"/>
    <property type="match status" value="1"/>
</dbReference>
<dbReference type="InterPro" id="IPR036388">
    <property type="entry name" value="WH-like_DNA-bd_sf"/>
</dbReference>
<reference evidence="6 7" key="1">
    <citation type="submission" date="2020-04" db="EMBL/GenBank/DDBJ databases">
        <title>Draft genome of Pyxidicoccus fallax type strain.</title>
        <authorList>
            <person name="Whitworth D.E."/>
        </authorList>
    </citation>
    <scope>NUCLEOTIDE SEQUENCE [LARGE SCALE GENOMIC DNA]</scope>
    <source>
        <strain evidence="6 7">DSM 14698</strain>
    </source>
</reference>
<dbReference type="InterPro" id="IPR000847">
    <property type="entry name" value="LysR_HTH_N"/>
</dbReference>
<accession>A0A848LHB7</accession>
<comment type="caution">
    <text evidence="6">The sequence shown here is derived from an EMBL/GenBank/DDBJ whole genome shotgun (WGS) entry which is preliminary data.</text>
</comment>
<evidence type="ECO:0000256" key="4">
    <source>
        <dbReference type="ARBA" id="ARBA00023163"/>
    </source>
</evidence>
<dbReference type="SUPFAM" id="SSF53850">
    <property type="entry name" value="Periplasmic binding protein-like II"/>
    <property type="match status" value="1"/>
</dbReference>